<evidence type="ECO:0000313" key="1">
    <source>
        <dbReference type="EMBL" id="ELK18049.1"/>
    </source>
</evidence>
<proteinExistence type="predicted"/>
<reference evidence="2" key="1">
    <citation type="journal article" date="2013" name="Science">
        <title>Comparative analysis of bat genomes provides insight into the evolution of flight and immunity.</title>
        <authorList>
            <person name="Zhang G."/>
            <person name="Cowled C."/>
            <person name="Shi Z."/>
            <person name="Huang Z."/>
            <person name="Bishop-Lilly K.A."/>
            <person name="Fang X."/>
            <person name="Wynne J.W."/>
            <person name="Xiong Z."/>
            <person name="Baker M.L."/>
            <person name="Zhao W."/>
            <person name="Tachedjian M."/>
            <person name="Zhu Y."/>
            <person name="Zhou P."/>
            <person name="Jiang X."/>
            <person name="Ng J."/>
            <person name="Yang L."/>
            <person name="Wu L."/>
            <person name="Xiao J."/>
            <person name="Feng Y."/>
            <person name="Chen Y."/>
            <person name="Sun X."/>
            <person name="Zhang Y."/>
            <person name="Marsh G.A."/>
            <person name="Crameri G."/>
            <person name="Broder C.C."/>
            <person name="Frey K.G."/>
            <person name="Wang L.F."/>
            <person name="Wang J."/>
        </authorList>
    </citation>
    <scope>NUCLEOTIDE SEQUENCE [LARGE SCALE GENOMIC DNA]</scope>
</reference>
<dbReference type="Proteomes" id="UP000010552">
    <property type="component" value="Unassembled WGS sequence"/>
</dbReference>
<dbReference type="EMBL" id="KB030357">
    <property type="protein sequence ID" value="ELK18049.1"/>
    <property type="molecule type" value="Genomic_DNA"/>
</dbReference>
<keyword evidence="2" id="KW-1185">Reference proteome</keyword>
<sequence>MVPAPALLPPPPKLRIKERCRNYLSALYTDVCGILTAAAQGRAVYFRDIDRLPTLPRPQNSQRVKGPHRTVESATLAQEGDKLAAIQFSWLKRNSAFLSSQTVPSVLTFD</sequence>
<dbReference type="InParanoid" id="L5L2U5"/>
<name>L5L2U5_PTEAL</name>
<organism evidence="1 2">
    <name type="scientific">Pteropus alecto</name>
    <name type="common">Black flying fox</name>
    <dbReference type="NCBI Taxonomy" id="9402"/>
    <lineage>
        <taxon>Eukaryota</taxon>
        <taxon>Metazoa</taxon>
        <taxon>Chordata</taxon>
        <taxon>Craniata</taxon>
        <taxon>Vertebrata</taxon>
        <taxon>Euteleostomi</taxon>
        <taxon>Mammalia</taxon>
        <taxon>Eutheria</taxon>
        <taxon>Laurasiatheria</taxon>
        <taxon>Chiroptera</taxon>
        <taxon>Yinpterochiroptera</taxon>
        <taxon>Pteropodoidea</taxon>
        <taxon>Pteropodidae</taxon>
        <taxon>Pteropodinae</taxon>
        <taxon>Pteropus</taxon>
    </lineage>
</organism>
<accession>L5L2U5</accession>
<gene>
    <name evidence="1" type="ORF">PAL_GLEAN10007492</name>
</gene>
<evidence type="ECO:0000313" key="2">
    <source>
        <dbReference type="Proteomes" id="UP000010552"/>
    </source>
</evidence>
<protein>
    <submittedName>
        <fullName evidence="1">Uncharacterized protein</fullName>
    </submittedName>
</protein>
<dbReference type="AlphaFoldDB" id="L5L2U5"/>